<comment type="caution">
    <text evidence="2">The sequence shown here is derived from an EMBL/GenBank/DDBJ whole genome shotgun (WGS) entry which is preliminary data.</text>
</comment>
<reference evidence="2 3" key="1">
    <citation type="submission" date="2023-07" db="EMBL/GenBank/DDBJ databases">
        <title>Genomic Encyclopedia of Type Strains, Phase IV (KMG-IV): sequencing the most valuable type-strain genomes for metagenomic binning, comparative biology and taxonomic classification.</title>
        <authorList>
            <person name="Goeker M."/>
        </authorList>
    </citation>
    <scope>NUCLEOTIDE SEQUENCE [LARGE SCALE GENOMIC DNA]</scope>
    <source>
        <strain evidence="2 3">DSM 105143</strain>
    </source>
</reference>
<dbReference type="Proteomes" id="UP001223079">
    <property type="component" value="Unassembled WGS sequence"/>
</dbReference>
<dbReference type="Pfam" id="PF12697">
    <property type="entry name" value="Abhydrolase_6"/>
    <property type="match status" value="1"/>
</dbReference>
<dbReference type="Gene3D" id="3.40.50.1820">
    <property type="entry name" value="alpha/beta hydrolase"/>
    <property type="match status" value="1"/>
</dbReference>
<accession>A0ABT9YTH7</accession>
<dbReference type="PANTHER" id="PTHR43689:SF8">
    <property type="entry name" value="ALPHA_BETA-HYDROLASES SUPERFAMILY PROTEIN"/>
    <property type="match status" value="1"/>
</dbReference>
<dbReference type="SUPFAM" id="SSF53474">
    <property type="entry name" value="alpha/beta-Hydrolases"/>
    <property type="match status" value="1"/>
</dbReference>
<dbReference type="RefSeq" id="WP_307121854.1">
    <property type="nucleotide sequence ID" value="NZ_JAUSTM010000010.1"/>
</dbReference>
<protein>
    <submittedName>
        <fullName evidence="2">Pimeloyl-ACP methyl ester carboxylesterase</fullName>
    </submittedName>
</protein>
<gene>
    <name evidence="2" type="ORF">J2S23_001220</name>
</gene>
<name>A0ABT9YTH7_9STRE</name>
<keyword evidence="3" id="KW-1185">Reference proteome</keyword>
<organism evidence="2 3">
    <name type="scientific">Streptococcus moroccensis</name>
    <dbReference type="NCBI Taxonomy" id="1451356"/>
    <lineage>
        <taxon>Bacteria</taxon>
        <taxon>Bacillati</taxon>
        <taxon>Bacillota</taxon>
        <taxon>Bacilli</taxon>
        <taxon>Lactobacillales</taxon>
        <taxon>Streptococcaceae</taxon>
        <taxon>Streptococcus</taxon>
    </lineage>
</organism>
<feature type="domain" description="AB hydrolase-1" evidence="1">
    <location>
        <begin position="3"/>
        <end position="198"/>
    </location>
</feature>
<evidence type="ECO:0000313" key="2">
    <source>
        <dbReference type="EMBL" id="MDQ0222663.1"/>
    </source>
</evidence>
<dbReference type="InterPro" id="IPR029058">
    <property type="entry name" value="AB_hydrolase_fold"/>
</dbReference>
<evidence type="ECO:0000259" key="1">
    <source>
        <dbReference type="Pfam" id="PF12697"/>
    </source>
</evidence>
<dbReference type="InterPro" id="IPR000073">
    <property type="entry name" value="AB_hydrolase_1"/>
</dbReference>
<proteinExistence type="predicted"/>
<dbReference type="PANTHER" id="PTHR43689">
    <property type="entry name" value="HYDROLASE"/>
    <property type="match status" value="1"/>
</dbReference>
<dbReference type="EMBL" id="JAUSTM010000010">
    <property type="protein sequence ID" value="MDQ0222663.1"/>
    <property type="molecule type" value="Genomic_DNA"/>
</dbReference>
<evidence type="ECO:0000313" key="3">
    <source>
        <dbReference type="Proteomes" id="UP001223079"/>
    </source>
</evidence>
<sequence length="213" mass="23398">MKLVFLHGLGQTAKAWDRVIDSLGDHDCLALELFDNGRLSESYEVMDAHVRQELACMDDDVVVVGLSLGASLAFRLLDNPPANVKGIIACAGQYNLRGNPFYYLQKAMFKLLPKSTFAKQGVDKVSLNKFYNSLAELDLTEVLTYTNLPCAIICGAKDKPNLKTSQKAADLIPNATYHTIPNAGHLLTDEAPEALAEVVQAFLKKIKSEKLEN</sequence>